<dbReference type="AlphaFoldDB" id="M6GJ13"/>
<dbReference type="EMBL" id="AFLW02000066">
    <property type="protein sequence ID" value="EMM83342.1"/>
    <property type="molecule type" value="Genomic_DNA"/>
</dbReference>
<organism evidence="2 3">
    <name type="scientific">Leptospira interrogans str. 2006001854</name>
    <dbReference type="NCBI Taxonomy" id="1001590"/>
    <lineage>
        <taxon>Bacteria</taxon>
        <taxon>Pseudomonadati</taxon>
        <taxon>Spirochaetota</taxon>
        <taxon>Spirochaetia</taxon>
        <taxon>Leptospirales</taxon>
        <taxon>Leptospiraceae</taxon>
        <taxon>Leptospira</taxon>
    </lineage>
</organism>
<protein>
    <submittedName>
        <fullName evidence="2">Uncharacterized protein</fullName>
    </submittedName>
</protein>
<keyword evidence="1" id="KW-0472">Membrane</keyword>
<gene>
    <name evidence="2" type="ORF">LEP1GSC037_2294</name>
</gene>
<feature type="transmembrane region" description="Helical" evidence="1">
    <location>
        <begin position="6"/>
        <end position="26"/>
    </location>
</feature>
<proteinExistence type="predicted"/>
<keyword evidence="1" id="KW-0812">Transmembrane</keyword>
<evidence type="ECO:0000256" key="1">
    <source>
        <dbReference type="SAM" id="Phobius"/>
    </source>
</evidence>
<dbReference type="Proteomes" id="UP000012128">
    <property type="component" value="Unassembled WGS sequence"/>
</dbReference>
<evidence type="ECO:0000313" key="2">
    <source>
        <dbReference type="EMBL" id="EMM83342.1"/>
    </source>
</evidence>
<name>M6GJ13_LEPIR</name>
<comment type="caution">
    <text evidence="2">The sequence shown here is derived from an EMBL/GenBank/DDBJ whole genome shotgun (WGS) entry which is preliminary data.</text>
</comment>
<reference evidence="2 3" key="1">
    <citation type="submission" date="2013-01" db="EMBL/GenBank/DDBJ databases">
        <authorList>
            <person name="Harkins D.M."/>
            <person name="Durkin A.S."/>
            <person name="Brinkac L.M."/>
            <person name="Haft D.H."/>
            <person name="Selengut J.D."/>
            <person name="Sanka R."/>
            <person name="DePew J."/>
            <person name="Purushe J."/>
            <person name="Hospenthal D.R."/>
            <person name="Murray C.K."/>
            <person name="Pimentel G."/>
            <person name="Wasfy M."/>
            <person name="Parker T."/>
            <person name="Miller R.S."/>
            <person name="Vinetz J.M."/>
            <person name="Sutton G.G."/>
            <person name="Nierman W.C."/>
            <person name="Fouts D.E."/>
        </authorList>
    </citation>
    <scope>NUCLEOTIDE SEQUENCE [LARGE SCALE GENOMIC DNA]</scope>
    <source>
        <strain evidence="2 3">2006001854</strain>
    </source>
</reference>
<accession>M6GJ13</accession>
<sequence>MSVKLSFLISGLIHTLLFLFYSITFLKFSKIENLKIHLKKEPLQQ</sequence>
<evidence type="ECO:0000313" key="3">
    <source>
        <dbReference type="Proteomes" id="UP000012128"/>
    </source>
</evidence>
<keyword evidence="1" id="KW-1133">Transmembrane helix</keyword>